<sequence>MVAGLGRPALAADPTDPDWPCIQRKVDHLSIGVLWPHPLPAEETALPSGLDDVADQLALRRVTEEDAARLLAEVGAQNPGLNLDGYGRLFQATFDHIDRQRAEIIEGISRYARNQAGLAREIEEMQSEMTRLKAAEPPDFDRIDALEAELDWRIRVFRDRDRALTYVCESPVLLEQRAYRLAQMMLAAADG</sequence>
<dbReference type="AlphaFoldDB" id="A0A5C4N814"/>
<reference evidence="2 3" key="1">
    <citation type="submission" date="2019-06" db="EMBL/GenBank/DDBJ databases">
        <authorList>
            <person name="Jiang L."/>
        </authorList>
    </citation>
    <scope>NUCLEOTIDE SEQUENCE [LARGE SCALE GENOMIC DNA]</scope>
    <source>
        <strain evidence="2 3">YIM 48858</strain>
    </source>
</reference>
<gene>
    <name evidence="2" type="ORF">FHG71_22405</name>
</gene>
<evidence type="ECO:0000256" key="1">
    <source>
        <dbReference type="SAM" id="Coils"/>
    </source>
</evidence>
<evidence type="ECO:0000313" key="3">
    <source>
        <dbReference type="Proteomes" id="UP000305709"/>
    </source>
</evidence>
<proteinExistence type="predicted"/>
<protein>
    <submittedName>
        <fullName evidence="2">Uncharacterized protein</fullName>
    </submittedName>
</protein>
<keyword evidence="3" id="KW-1185">Reference proteome</keyword>
<dbReference type="Proteomes" id="UP000305709">
    <property type="component" value="Unassembled WGS sequence"/>
</dbReference>
<dbReference type="OrthoDB" id="6159094at2"/>
<feature type="coiled-coil region" evidence="1">
    <location>
        <begin position="108"/>
        <end position="135"/>
    </location>
</feature>
<dbReference type="EMBL" id="VDFV01000088">
    <property type="protein sequence ID" value="TNC60040.1"/>
    <property type="molecule type" value="Genomic_DNA"/>
</dbReference>
<accession>A0A5C4N814</accession>
<keyword evidence="1" id="KW-0175">Coiled coil</keyword>
<organism evidence="2 3">
    <name type="scientific">Rubellimicrobium roseum</name>
    <dbReference type="NCBI Taxonomy" id="687525"/>
    <lineage>
        <taxon>Bacteria</taxon>
        <taxon>Pseudomonadati</taxon>
        <taxon>Pseudomonadota</taxon>
        <taxon>Alphaproteobacteria</taxon>
        <taxon>Rhodobacterales</taxon>
        <taxon>Roseobacteraceae</taxon>
        <taxon>Rubellimicrobium</taxon>
    </lineage>
</organism>
<evidence type="ECO:0000313" key="2">
    <source>
        <dbReference type="EMBL" id="TNC60040.1"/>
    </source>
</evidence>
<comment type="caution">
    <text evidence="2">The sequence shown here is derived from an EMBL/GenBank/DDBJ whole genome shotgun (WGS) entry which is preliminary data.</text>
</comment>
<name>A0A5C4N814_9RHOB</name>